<dbReference type="OrthoDB" id="543713at2"/>
<dbReference type="Pfam" id="PF12288">
    <property type="entry name" value="CsoS2_M"/>
    <property type="match status" value="2"/>
</dbReference>
<proteinExistence type="inferred from homology"/>
<evidence type="ECO:0000256" key="3">
    <source>
        <dbReference type="SAM" id="MobiDB-lite"/>
    </source>
</evidence>
<evidence type="ECO:0000313" key="4">
    <source>
        <dbReference type="EMBL" id="TCS72402.1"/>
    </source>
</evidence>
<dbReference type="Proteomes" id="UP000295135">
    <property type="component" value="Unassembled WGS sequence"/>
</dbReference>
<accession>A0A4R3JXZ1</accession>
<dbReference type="EMBL" id="SLZY01000005">
    <property type="protein sequence ID" value="TCS72402.1"/>
    <property type="molecule type" value="Genomic_DNA"/>
</dbReference>
<gene>
    <name evidence="4" type="ORF">EDC61_10556</name>
</gene>
<dbReference type="AlphaFoldDB" id="A0A4R3JXZ1"/>
<comment type="similarity">
    <text evidence="2">Belongs to the CsoS2 family.</text>
</comment>
<feature type="compositionally biased region" description="Basic and acidic residues" evidence="3">
    <location>
        <begin position="151"/>
        <end position="169"/>
    </location>
</feature>
<dbReference type="RefSeq" id="WP_126463443.1">
    <property type="nucleotide sequence ID" value="NZ_AP018721.1"/>
</dbReference>
<sequence>MPEQTAATGAASLAGLSGNELARARRAMLSQGGKKGLGMLAKPGRTRPQAAVATPVPAAEPAPEPRAEPMMAAAAGTEGGESPIAEEIIETLCTVVEENPAALGDDASSVRQLCRDRRRLLSTQGKSALPAKNGSAASGARSSARQAGEVSGRDKARQRRIEMSQKGRGDAPALRPSGRVRPQAGEAPAKVEVGTTLSGQAVTGTQVERSVRVTGSESGSCRAITGTEYIGSEQFETFCASRPAPAAAKVGMSATSRGQWVSGTEVGRSSRVTGGEAGTCKPVTGTEYLGSEDFASFCEGKRLQSRPEKAGVGATERKGIAITGSDEARPRPVTGNEPGAKRAITGSQYADAGVSRLTINGPSKVALTHTLAGRPVSGTEVGRSVKVTGDEAGACRSISGTEYLSNEQFQSICHTRPEPAAAKVGEDASRGGQRITGNLVDRSEKVTGNEPGSCQRVTGSQYAQGALCGGAPEKAALMHTLAGRALTGTAMARGPKLTGDEHGGCQPVTGTEYYGQEQYSEYCPGTPQPAAAKVGISQTGHGLAVSGAMLGRSGRVTGAEPGSGLAISGTPYVGQEQIEQGCGCGCDEAGQAAAEARTVMAPRYRAPGARAMAMAMRPAAARPESFSISSPAAEARGRITGSGYGSAGRITGPVNMAAGLVSGTPEFRYRDEMGRIEVMPPASRQEAAPAQRITGEGREDGIRITGDDWARSGRVTGTEGHWAQGRNLTLRGEVRSMSAGAWANKDRERPEVPLARVTGSSGNAGKGALITVSGGARG</sequence>
<feature type="region of interest" description="Disordered" evidence="3">
    <location>
        <begin position="26"/>
        <end position="68"/>
    </location>
</feature>
<evidence type="ECO:0000313" key="5">
    <source>
        <dbReference type="Proteomes" id="UP000295135"/>
    </source>
</evidence>
<dbReference type="InterPro" id="IPR020990">
    <property type="entry name" value="CSOS2/2B"/>
</dbReference>
<feature type="region of interest" description="Disordered" evidence="3">
    <location>
        <begin position="755"/>
        <end position="778"/>
    </location>
</feature>
<dbReference type="GO" id="GO:0043886">
    <property type="term" value="F:structural constituent of carboxysome shell"/>
    <property type="evidence" value="ECO:0007669"/>
    <property type="project" value="InterPro"/>
</dbReference>
<evidence type="ECO:0000256" key="1">
    <source>
        <dbReference type="ARBA" id="ARBA00022737"/>
    </source>
</evidence>
<reference evidence="4 5" key="1">
    <citation type="submission" date="2019-03" db="EMBL/GenBank/DDBJ databases">
        <title>Genomic Encyclopedia of Type Strains, Phase IV (KMG-IV): sequencing the most valuable type-strain genomes for metagenomic binning, comparative biology and taxonomic classification.</title>
        <authorList>
            <person name="Goeker M."/>
        </authorList>
    </citation>
    <scope>NUCLEOTIDE SEQUENCE [LARGE SCALE GENOMIC DNA]</scope>
    <source>
        <strain evidence="4 5">DSM 103923</strain>
    </source>
</reference>
<keyword evidence="1" id="KW-0677">Repeat</keyword>
<protein>
    <submittedName>
        <fullName evidence="4">Carboxysome shell peptide</fullName>
    </submittedName>
</protein>
<feature type="compositionally biased region" description="Low complexity" evidence="3">
    <location>
        <begin position="134"/>
        <end position="145"/>
    </location>
</feature>
<evidence type="ECO:0000256" key="2">
    <source>
        <dbReference type="ARBA" id="ARBA00024044"/>
    </source>
</evidence>
<comment type="caution">
    <text evidence="4">The sequence shown here is derived from an EMBL/GenBank/DDBJ whole genome shotgun (WGS) entry which is preliminary data.</text>
</comment>
<name>A0A4R3JXZ1_9PROT</name>
<keyword evidence="5" id="KW-1185">Reference proteome</keyword>
<feature type="region of interest" description="Disordered" evidence="3">
    <location>
        <begin position="124"/>
        <end position="202"/>
    </location>
</feature>
<organism evidence="4 5">
    <name type="scientific">Sulfuritortus calidifontis</name>
    <dbReference type="NCBI Taxonomy" id="1914471"/>
    <lineage>
        <taxon>Bacteria</taxon>
        <taxon>Pseudomonadati</taxon>
        <taxon>Pseudomonadota</taxon>
        <taxon>Betaproteobacteria</taxon>
        <taxon>Nitrosomonadales</taxon>
        <taxon>Thiobacillaceae</taxon>
        <taxon>Sulfuritortus</taxon>
    </lineage>
</organism>
<feature type="compositionally biased region" description="Low complexity" evidence="3">
    <location>
        <begin position="46"/>
        <end position="57"/>
    </location>
</feature>